<dbReference type="InterPro" id="IPR018484">
    <property type="entry name" value="FGGY_N"/>
</dbReference>
<dbReference type="InterPro" id="IPR000577">
    <property type="entry name" value="Carb_kinase_FGGY"/>
</dbReference>
<proteinExistence type="inferred from homology"/>
<feature type="domain" description="Carbohydrate kinase FGGY C-terminal" evidence="7">
    <location>
        <begin position="256"/>
        <end position="440"/>
    </location>
</feature>
<dbReference type="Gene3D" id="3.30.420.40">
    <property type="match status" value="2"/>
</dbReference>
<evidence type="ECO:0000256" key="2">
    <source>
        <dbReference type="ARBA" id="ARBA00022629"/>
    </source>
</evidence>
<dbReference type="InterPro" id="IPR018485">
    <property type="entry name" value="FGGY_C"/>
</dbReference>
<evidence type="ECO:0000256" key="4">
    <source>
        <dbReference type="ARBA" id="ARBA00022777"/>
    </source>
</evidence>
<dbReference type="PROSITE" id="PS00445">
    <property type="entry name" value="FGGY_KINASES_2"/>
    <property type="match status" value="1"/>
</dbReference>
<dbReference type="Pfam" id="PF02782">
    <property type="entry name" value="FGGY_C"/>
    <property type="match status" value="1"/>
</dbReference>
<comment type="similarity">
    <text evidence="1 5">Belongs to the FGGY kinase family.</text>
</comment>
<protein>
    <submittedName>
        <fullName evidence="8">Carbohydrate kinase</fullName>
    </submittedName>
</protein>
<keyword evidence="3 5" id="KW-0808">Transferase</keyword>
<comment type="caution">
    <text evidence="8">The sequence shown here is derived from an EMBL/GenBank/DDBJ whole genome shotgun (WGS) entry which is preliminary data.</text>
</comment>
<dbReference type="InterPro" id="IPR050406">
    <property type="entry name" value="FGGY_Carb_Kinase"/>
</dbReference>
<dbReference type="Pfam" id="PF00370">
    <property type="entry name" value="FGGY_N"/>
    <property type="match status" value="1"/>
</dbReference>
<dbReference type="RefSeq" id="WP_204288755.1">
    <property type="nucleotide sequence ID" value="NZ_BAABEJ010000027.1"/>
</dbReference>
<dbReference type="PANTHER" id="PTHR43095">
    <property type="entry name" value="SUGAR KINASE"/>
    <property type="match status" value="1"/>
</dbReference>
<evidence type="ECO:0000256" key="1">
    <source>
        <dbReference type="ARBA" id="ARBA00009156"/>
    </source>
</evidence>
<dbReference type="InterPro" id="IPR018483">
    <property type="entry name" value="Carb_kinase_FGGY_CS"/>
</dbReference>
<dbReference type="PANTHER" id="PTHR43095:SF5">
    <property type="entry name" value="XYLULOSE KINASE"/>
    <property type="match status" value="1"/>
</dbReference>
<evidence type="ECO:0000259" key="6">
    <source>
        <dbReference type="Pfam" id="PF00370"/>
    </source>
</evidence>
<name>A0ABQ4FMQ8_9ACTN</name>
<evidence type="ECO:0000256" key="3">
    <source>
        <dbReference type="ARBA" id="ARBA00022679"/>
    </source>
</evidence>
<dbReference type="GO" id="GO:0016301">
    <property type="term" value="F:kinase activity"/>
    <property type="evidence" value="ECO:0007669"/>
    <property type="project" value="UniProtKB-KW"/>
</dbReference>
<organism evidence="8 9">
    <name type="scientific">Microbispora amethystogenes</name>
    <dbReference type="NCBI Taxonomy" id="1427754"/>
    <lineage>
        <taxon>Bacteria</taxon>
        <taxon>Bacillati</taxon>
        <taxon>Actinomycetota</taxon>
        <taxon>Actinomycetes</taxon>
        <taxon>Streptosporangiales</taxon>
        <taxon>Streptosporangiaceae</taxon>
        <taxon>Microbispora</taxon>
    </lineage>
</organism>
<accession>A0ABQ4FMQ8</accession>
<evidence type="ECO:0000313" key="8">
    <source>
        <dbReference type="EMBL" id="GIH36101.1"/>
    </source>
</evidence>
<dbReference type="CDD" id="cd07808">
    <property type="entry name" value="ASKHA_NBD_FGGY_EcXK-like"/>
    <property type="match status" value="1"/>
</dbReference>
<sequence length="496" mass="53785">MTYLIGADVGSSALKAALVHPEQGVVAISEQTYPMHRPHPDWAENDADDWYRALARAIPEVLSSAGVSAREVSALCLVGQRDIAVLLDEAGRVLAPVIHWTDRRDPEETSALYDGLGREALIERSGTLPIPGLVLANLTWTRRHQPEVWHRVRHALQPKDYLAYRLTGDVGTDPTGPTRSVLNDWRTGTWSPELCAAAGIPREILPDVRYAPWEPRGELGGTAHEIGLLPGTVLVAGGGDDPAAALGSGVIDPGDVSIGTGSSMSWRAVDSRPRFDPTGIVGLMPHVVPDRYLHEMVAVGSGTTLRWLRSTFGGALDYAELIAGAREIARGSDGLLCFPYVEGATVPVQDDQVRAAYHGISGHHRLPHFVRATLEGIAYQYPALLDVLRERGLRVDTMTISDGEARSSEWNQIKADVLDQPLVPALRVEAPSIGAAILAGLGTGAFSSARQGVDQVVEVAPRVEPGVQGTDRYRELRRQWEEVRADVFPRFRLLVS</sequence>
<evidence type="ECO:0000259" key="7">
    <source>
        <dbReference type="Pfam" id="PF02782"/>
    </source>
</evidence>
<dbReference type="EMBL" id="BOOB01000054">
    <property type="protein sequence ID" value="GIH36101.1"/>
    <property type="molecule type" value="Genomic_DNA"/>
</dbReference>
<dbReference type="Proteomes" id="UP000651728">
    <property type="component" value="Unassembled WGS sequence"/>
</dbReference>
<reference evidence="8 9" key="1">
    <citation type="submission" date="2021-01" db="EMBL/GenBank/DDBJ databases">
        <title>Whole genome shotgun sequence of Microbispora amethystogenes NBRC 101907.</title>
        <authorList>
            <person name="Komaki H."/>
            <person name="Tamura T."/>
        </authorList>
    </citation>
    <scope>NUCLEOTIDE SEQUENCE [LARGE SCALE GENOMIC DNA]</scope>
    <source>
        <strain evidence="8 9">NBRC 101907</strain>
    </source>
</reference>
<keyword evidence="4 5" id="KW-0418">Kinase</keyword>
<evidence type="ECO:0000313" key="9">
    <source>
        <dbReference type="Proteomes" id="UP000651728"/>
    </source>
</evidence>
<evidence type="ECO:0000256" key="5">
    <source>
        <dbReference type="RuleBase" id="RU003733"/>
    </source>
</evidence>
<dbReference type="SUPFAM" id="SSF53067">
    <property type="entry name" value="Actin-like ATPase domain"/>
    <property type="match status" value="2"/>
</dbReference>
<dbReference type="InterPro" id="IPR043129">
    <property type="entry name" value="ATPase_NBD"/>
</dbReference>
<dbReference type="PIRSF" id="PIRSF000538">
    <property type="entry name" value="GlpK"/>
    <property type="match status" value="1"/>
</dbReference>
<keyword evidence="2" id="KW-0119">Carbohydrate metabolism</keyword>
<keyword evidence="2" id="KW-0859">Xylose metabolism</keyword>
<feature type="domain" description="Carbohydrate kinase FGGY N-terminal" evidence="6">
    <location>
        <begin position="3"/>
        <end position="247"/>
    </location>
</feature>
<gene>
    <name evidence="8" type="ORF">Mam01_62650</name>
</gene>
<keyword evidence="9" id="KW-1185">Reference proteome</keyword>